<dbReference type="SMART" id="SM00408">
    <property type="entry name" value="IGc2"/>
    <property type="match status" value="3"/>
</dbReference>
<comment type="subcellular location">
    <subcellularLocation>
        <location evidence="1 8">Membrane</location>
        <topology evidence="1 8">Multi-pass membrane protein</topology>
    </subcellularLocation>
</comment>
<feature type="region of interest" description="Disordered" evidence="9">
    <location>
        <begin position="43"/>
        <end position="81"/>
    </location>
</feature>
<dbReference type="EMBL" id="JAPTMU010000004">
    <property type="protein sequence ID" value="KAJ4944020.1"/>
    <property type="molecule type" value="Genomic_DNA"/>
</dbReference>
<feature type="transmembrane region" description="Helical" evidence="8">
    <location>
        <begin position="158"/>
        <end position="181"/>
    </location>
</feature>
<name>A0AAD6BHG6_9TELE</name>
<feature type="region of interest" description="Disordered" evidence="9">
    <location>
        <begin position="1579"/>
        <end position="1612"/>
    </location>
</feature>
<evidence type="ECO:0000256" key="8">
    <source>
        <dbReference type="RuleBase" id="RU310713"/>
    </source>
</evidence>
<feature type="transmembrane region" description="Helical" evidence="8">
    <location>
        <begin position="120"/>
        <end position="138"/>
    </location>
</feature>
<keyword evidence="6 8" id="KW-0472">Membrane</keyword>
<feature type="transmembrane region" description="Helical" evidence="8">
    <location>
        <begin position="306"/>
        <end position="330"/>
    </location>
</feature>
<evidence type="ECO:0000256" key="5">
    <source>
        <dbReference type="ARBA" id="ARBA00022989"/>
    </source>
</evidence>
<keyword evidence="12" id="KW-1185">Reference proteome</keyword>
<accession>A0AAD6BHG6</accession>
<feature type="domain" description="Ig-like" evidence="10">
    <location>
        <begin position="931"/>
        <end position="1043"/>
    </location>
</feature>
<keyword evidence="7" id="KW-0325">Glycoprotein</keyword>
<dbReference type="CDD" id="cd00096">
    <property type="entry name" value="Ig"/>
    <property type="match status" value="3"/>
</dbReference>
<keyword evidence="4" id="KW-0732">Signal</keyword>
<dbReference type="PROSITE" id="PS50835">
    <property type="entry name" value="IG_LIKE"/>
    <property type="match status" value="5"/>
</dbReference>
<dbReference type="InterPro" id="IPR013783">
    <property type="entry name" value="Ig-like_fold"/>
</dbReference>
<comment type="caution">
    <text evidence="11">The sequence shown here is derived from an EMBL/GenBank/DDBJ whole genome shotgun (WGS) entry which is preliminary data.</text>
</comment>
<keyword evidence="3 8" id="KW-0812">Transmembrane</keyword>
<dbReference type="InterPro" id="IPR038900">
    <property type="entry name" value="TMC"/>
</dbReference>
<feature type="domain" description="Ig-like" evidence="10">
    <location>
        <begin position="652"/>
        <end position="744"/>
    </location>
</feature>
<evidence type="ECO:0000256" key="4">
    <source>
        <dbReference type="ARBA" id="ARBA00022729"/>
    </source>
</evidence>
<feature type="transmembrane region" description="Helical" evidence="8">
    <location>
        <begin position="342"/>
        <end position="363"/>
    </location>
</feature>
<evidence type="ECO:0000256" key="6">
    <source>
        <dbReference type="ARBA" id="ARBA00023136"/>
    </source>
</evidence>
<dbReference type="InterPro" id="IPR003598">
    <property type="entry name" value="Ig_sub2"/>
</dbReference>
<evidence type="ECO:0000256" key="3">
    <source>
        <dbReference type="ARBA" id="ARBA00022692"/>
    </source>
</evidence>
<dbReference type="InterPro" id="IPR040878">
    <property type="entry name" value="IL-40-like_Ig"/>
</dbReference>
<gene>
    <name evidence="11" type="ORF">JOQ06_012568</name>
</gene>
<dbReference type="GO" id="GO:0005886">
    <property type="term" value="C:plasma membrane"/>
    <property type="evidence" value="ECO:0007669"/>
    <property type="project" value="InterPro"/>
</dbReference>
<reference evidence="11" key="1">
    <citation type="submission" date="2022-11" db="EMBL/GenBank/DDBJ databases">
        <title>Chromosome-level genome of Pogonophryne albipinna.</title>
        <authorList>
            <person name="Jo E."/>
        </authorList>
    </citation>
    <scope>NUCLEOTIDE SEQUENCE</scope>
    <source>
        <strain evidence="11">SGF0006</strain>
        <tissue evidence="11">Muscle</tissue>
    </source>
</reference>
<proteinExistence type="inferred from homology"/>
<dbReference type="Gene3D" id="2.60.40.10">
    <property type="entry name" value="Immunoglobulins"/>
    <property type="match status" value="5"/>
</dbReference>
<dbReference type="PANTHER" id="PTHR23302">
    <property type="entry name" value="TRANSMEMBRANE CHANNEL-RELATED"/>
    <property type="match status" value="1"/>
</dbReference>
<feature type="transmembrane region" description="Helical" evidence="8">
    <location>
        <begin position="593"/>
        <end position="615"/>
    </location>
</feature>
<feature type="compositionally biased region" description="Basic and acidic residues" evidence="9">
    <location>
        <begin position="1596"/>
        <end position="1605"/>
    </location>
</feature>
<dbReference type="InterPro" id="IPR036179">
    <property type="entry name" value="Ig-like_dom_sf"/>
</dbReference>
<dbReference type="Proteomes" id="UP001219934">
    <property type="component" value="Unassembled WGS sequence"/>
</dbReference>
<dbReference type="Pfam" id="PF17736">
    <property type="entry name" value="Ig_C17orf99"/>
    <property type="match status" value="1"/>
</dbReference>
<dbReference type="InterPro" id="IPR007110">
    <property type="entry name" value="Ig-like_dom"/>
</dbReference>
<feature type="domain" description="Ig-like" evidence="10">
    <location>
        <begin position="1201"/>
        <end position="1308"/>
    </location>
</feature>
<feature type="transmembrane region" description="Helical" evidence="8">
    <location>
        <begin position="384"/>
        <end position="405"/>
    </location>
</feature>
<evidence type="ECO:0000313" key="12">
    <source>
        <dbReference type="Proteomes" id="UP001219934"/>
    </source>
</evidence>
<comment type="similarity">
    <text evidence="2 8">Belongs to the TMC family.</text>
</comment>
<dbReference type="SMART" id="SM00409">
    <property type="entry name" value="IG"/>
    <property type="match status" value="5"/>
</dbReference>
<dbReference type="PANTHER" id="PTHR23302:SF66">
    <property type="entry name" value="TRANSMEMBRANE CHANNEL-LIKE PROTEIN"/>
    <property type="match status" value="1"/>
</dbReference>
<evidence type="ECO:0000313" key="11">
    <source>
        <dbReference type="EMBL" id="KAJ4944020.1"/>
    </source>
</evidence>
<evidence type="ECO:0000256" key="9">
    <source>
        <dbReference type="SAM" id="MobiDB-lite"/>
    </source>
</evidence>
<feature type="domain" description="Ig-like" evidence="10">
    <location>
        <begin position="748"/>
        <end position="843"/>
    </location>
</feature>
<dbReference type="Pfam" id="PF07810">
    <property type="entry name" value="TMC"/>
    <property type="match status" value="1"/>
</dbReference>
<feature type="transmembrane region" description="Helical" evidence="8">
    <location>
        <begin position="531"/>
        <end position="553"/>
    </location>
</feature>
<dbReference type="InterPro" id="IPR012496">
    <property type="entry name" value="TMC_dom"/>
</dbReference>
<dbReference type="InterPro" id="IPR003599">
    <property type="entry name" value="Ig_sub"/>
</dbReference>
<evidence type="ECO:0000256" key="7">
    <source>
        <dbReference type="ARBA" id="ARBA00023180"/>
    </source>
</evidence>
<evidence type="ECO:0000259" key="10">
    <source>
        <dbReference type="PROSITE" id="PS50835"/>
    </source>
</evidence>
<sequence length="1612" mass="180264">MEEHKTVNFMRLLSDDSTHSTVSSDSCEYYQTEIFDLLPSIQASRPEQSRKPSEAYQDVPVPGEESVHGHLSSGPRDKAPTQPLRNMVICIQGKRSARERRKMQISESWRRSQSINRKRVWAQIGGALSGLLPWQHTLHAIEGRFGVGVKAYFVFLRYLVHLNLLHCVLICGFILGPTIFYGSTKSSEPLKFGGNDSVLDFFLGSGYLDRSPVFYGFYTRGSLNMQCLNTPLLTTVGYKHTWMLGKRYSMNVSYKIFCGWDFTIQDPAAAALKHSFIRNDLKLFLEEQSFSRREAQRTVGQRVRLYLLRFFLNLLVLALLGGAFYLIYFATKTSQDVIGHHWLVSLVLEYLPPIAISFVNLLLPHIFRKISSFEDYSFTMQVNATLVRSIFLKLASLGIYLFFIFKTTKNPHAVQCLENLFGREMYKLCIFNFLTAFCNAFFLNYPRKLLHEKYPSSFLARLWGKQRFLVPFNVLDLVYSQTVSWVGVFYCPLLPLIEAVTLMATFYIQKFSVLRCCVAEQRMFRGSSSSVLFHFMLLLGLLMAAATLGLNLYQPEGTHMSSCGPFGNGQSVFNVTGVCVDSLPGPAQSTLRYLASSAFALPLILAEILILTSYVSRGRANQKAIERLKEMLVMSSSDKRFLVKQHTTMLRPLASFFIRLVLTGPVMAYLGSRVALRCIAPNSSLPVTYELMGGDGVLMATVADLKGEQPASFYLKVTVALEGSYRCRATTGGSTAVSNSIKLTVVTPASNTRVTSEPYPPVAYEGSCIELSCSATKGSHLSYTWFFNRKEVTSSTSPLFHHTGNKLVMGKVTPEHAGYYSCMAWSNVQDTTRYSSSFEVKVTVKVYVSKPRISFSISNPGASPSGNVTCWSTRGSPPVNISLLLDDKEVGSVTATESLAAWFSVAVVPGLDMGTVRCRVNTEVQKLMSEPLTLEVVPVGGDVKVEVEYLYRADSKLTAARLSCGVSRGTFPEYSWLLNDSVLPPETHRDSHIQPDPPHYALTDHRRILVLTKVGPEESGYYRCRARDSYNDSGHWVESEAVQVQVTDRILNCMPEATSSTETPSKVFMNTIEILTIAFCCFHFVTLAVALGCIYKMFDQNQGLFCCSKESSQSVLGRPELMGPSVALVKSIADFYCKLEIYPKNVTILLQLFKEGDRGKVLGFYTSLNGEVANFPIVVKPNHEGNLECVAKAQNNSDIEPTVSYTQYLKVLEPVNEAEIVVSSGPEEFFEGKTLDLYCKAHAGNHVSYTWLLNGRLVSPSRLRYVVDDHLSIYRTTSEDSGSYICIASNHFNETDVFSSNSSEVVITVKDLVSIPDISFTVLKEDSHNYSAVVACQTAKGSPPVTFSLYNRTELVANTTVDDRNATFKLPLVLDRPMGWLQCQANNGDRIEYSQWIPLEVVPVGGPVTMHYDYDIGENYAVIDLRFYCKAAKGSFPRYQWFLNKTLLHGRGSFYYVVNQDPGESRLLLSVGRSSTGTYHCEVSDSFDNATTISSKRLYMDKEVLNRLPVLVVAVVFGCFTALVVLVSICCCIGVIYRRRQYGEKTPLSFEMEGMMTAYEDVLDLSEYNEDTDVLNTASGAEFDQASEASVDEWPQIEKEKKMLEDEPVDGP</sequence>
<keyword evidence="5 8" id="KW-1133">Transmembrane helix</keyword>
<feature type="domain" description="Ig-like" evidence="10">
    <location>
        <begin position="1407"/>
        <end position="1494"/>
    </location>
</feature>
<dbReference type="Pfam" id="PF13927">
    <property type="entry name" value="Ig_3"/>
    <property type="match status" value="2"/>
</dbReference>
<protein>
    <recommendedName>
        <fullName evidence="8">Transmembrane channel-like protein</fullName>
    </recommendedName>
</protein>
<organism evidence="11 12">
    <name type="scientific">Pogonophryne albipinna</name>
    <dbReference type="NCBI Taxonomy" id="1090488"/>
    <lineage>
        <taxon>Eukaryota</taxon>
        <taxon>Metazoa</taxon>
        <taxon>Chordata</taxon>
        <taxon>Craniata</taxon>
        <taxon>Vertebrata</taxon>
        <taxon>Euteleostomi</taxon>
        <taxon>Actinopterygii</taxon>
        <taxon>Neopterygii</taxon>
        <taxon>Teleostei</taxon>
        <taxon>Neoteleostei</taxon>
        <taxon>Acanthomorphata</taxon>
        <taxon>Eupercaria</taxon>
        <taxon>Perciformes</taxon>
        <taxon>Notothenioidei</taxon>
        <taxon>Pogonophryne</taxon>
    </lineage>
</organism>
<dbReference type="GO" id="GO:0008381">
    <property type="term" value="F:mechanosensitive monoatomic ion channel activity"/>
    <property type="evidence" value="ECO:0007669"/>
    <property type="project" value="TreeGrafter"/>
</dbReference>
<evidence type="ECO:0000256" key="1">
    <source>
        <dbReference type="ARBA" id="ARBA00004141"/>
    </source>
</evidence>
<evidence type="ECO:0000256" key="2">
    <source>
        <dbReference type="ARBA" id="ARBA00006510"/>
    </source>
</evidence>
<feature type="transmembrane region" description="Helical" evidence="8">
    <location>
        <begin position="1510"/>
        <end position="1537"/>
    </location>
</feature>
<dbReference type="SUPFAM" id="SSF48726">
    <property type="entry name" value="Immunoglobulin"/>
    <property type="match status" value="5"/>
</dbReference>